<proteinExistence type="predicted"/>
<dbReference type="InterPro" id="IPR036047">
    <property type="entry name" value="F-box-like_dom_sf"/>
</dbReference>
<dbReference type="SUPFAM" id="SSF81383">
    <property type="entry name" value="F-box domain"/>
    <property type="match status" value="1"/>
</dbReference>
<keyword evidence="2" id="KW-1185">Reference proteome</keyword>
<accession>A0A8R1URU3</accession>
<dbReference type="InterPro" id="IPR001810">
    <property type="entry name" value="F-box_dom"/>
</dbReference>
<accession>A0A2A6B678</accession>
<name>A0A2A6B678_PRIPA</name>
<evidence type="ECO:0000313" key="1">
    <source>
        <dbReference type="EnsemblMetazoa" id="PPA35526.1"/>
    </source>
</evidence>
<dbReference type="AlphaFoldDB" id="A0A2A6B678"/>
<dbReference type="CDD" id="cd09917">
    <property type="entry name" value="F-box_SF"/>
    <property type="match status" value="1"/>
</dbReference>
<dbReference type="Pfam" id="PF00646">
    <property type="entry name" value="F-box"/>
    <property type="match status" value="1"/>
</dbReference>
<evidence type="ECO:0000313" key="2">
    <source>
        <dbReference type="Proteomes" id="UP000005239"/>
    </source>
</evidence>
<organism evidence="1 2">
    <name type="scientific">Pristionchus pacificus</name>
    <name type="common">Parasitic nematode worm</name>
    <dbReference type="NCBI Taxonomy" id="54126"/>
    <lineage>
        <taxon>Eukaryota</taxon>
        <taxon>Metazoa</taxon>
        <taxon>Ecdysozoa</taxon>
        <taxon>Nematoda</taxon>
        <taxon>Chromadorea</taxon>
        <taxon>Rhabditida</taxon>
        <taxon>Rhabditina</taxon>
        <taxon>Diplogasteromorpha</taxon>
        <taxon>Diplogasteroidea</taxon>
        <taxon>Neodiplogasteridae</taxon>
        <taxon>Pristionchus</taxon>
    </lineage>
</organism>
<gene>
    <name evidence="1" type="primary">WBGene00273895</name>
</gene>
<sequence>MNPDLNGRALRITEDEFQFKAILDLPMEVLKIIPTFLSHSDRMKFAQVSQQFHTAESEAGKRKFDLITVAMRPNLVILLDVEGKRIMCEIETDESVKNAAQYLRNALTDNLIIDDHFNEGDSGKLSSIFKTIMFKKLEYHAIEADEYNEPMINGILIDKLLIRSKIHFKICQQEGKSTVTRAFLASLPKLQEFQLKWMYDNGNEQSIHRDTVIDDSILISMINSVQFLMLRIICTNVTAAGLKQVHEILSASETKRKFTIDLDESVYADFHNALFGKFESSMLDGFVSKTKKLRLEYTPHNSYFEKERCVSLAIQTREV</sequence>
<protein>
    <submittedName>
        <fullName evidence="1">F-box domain-containing protein</fullName>
    </submittedName>
</protein>
<dbReference type="Proteomes" id="UP000005239">
    <property type="component" value="Unassembled WGS sequence"/>
</dbReference>
<reference evidence="1" key="2">
    <citation type="submission" date="2022-06" db="UniProtKB">
        <authorList>
            <consortium name="EnsemblMetazoa"/>
        </authorList>
    </citation>
    <scope>IDENTIFICATION</scope>
    <source>
        <strain evidence="1">PS312</strain>
    </source>
</reference>
<dbReference type="EnsemblMetazoa" id="PPA35526.1">
    <property type="protein sequence ID" value="PPA35526.1"/>
    <property type="gene ID" value="WBGene00273895"/>
</dbReference>
<reference evidence="2" key="1">
    <citation type="journal article" date="2008" name="Nat. Genet.">
        <title>The Pristionchus pacificus genome provides a unique perspective on nematode lifestyle and parasitism.</title>
        <authorList>
            <person name="Dieterich C."/>
            <person name="Clifton S.W."/>
            <person name="Schuster L.N."/>
            <person name="Chinwalla A."/>
            <person name="Delehaunty K."/>
            <person name="Dinkelacker I."/>
            <person name="Fulton L."/>
            <person name="Fulton R."/>
            <person name="Godfrey J."/>
            <person name="Minx P."/>
            <person name="Mitreva M."/>
            <person name="Roeseler W."/>
            <person name="Tian H."/>
            <person name="Witte H."/>
            <person name="Yang S.P."/>
            <person name="Wilson R.K."/>
            <person name="Sommer R.J."/>
        </authorList>
    </citation>
    <scope>NUCLEOTIDE SEQUENCE [LARGE SCALE GENOMIC DNA]</scope>
    <source>
        <strain evidence="2">PS312</strain>
    </source>
</reference>
<dbReference type="PROSITE" id="PS50181">
    <property type="entry name" value="FBOX"/>
    <property type="match status" value="1"/>
</dbReference>